<keyword evidence="8" id="KW-1185">Reference proteome</keyword>
<name>A0ABY5XD99_ERWPY</name>
<keyword evidence="5" id="KW-0812">Transmembrane</keyword>
<feature type="transmembrane region" description="Helical" evidence="5">
    <location>
        <begin position="461"/>
        <end position="487"/>
    </location>
</feature>
<dbReference type="EMBL" id="CP103445">
    <property type="protein sequence ID" value="UWS35319.1"/>
    <property type="molecule type" value="Genomic_DNA"/>
</dbReference>
<reference evidence="7" key="1">
    <citation type="submission" date="2022-07" db="EMBL/GenBank/DDBJ databases">
        <title>Genetic diversity of Erwinia pyrifoliae.</title>
        <authorList>
            <person name="Park D.S."/>
            <person name="Ham H."/>
        </authorList>
    </citation>
    <scope>NUCLEOTIDE SEQUENCE</scope>
    <source>
        <strain evidence="7">CP201486</strain>
    </source>
</reference>
<dbReference type="RefSeq" id="WP_012668282.1">
    <property type="nucleotide sequence ID" value="NZ_CP023567.1"/>
</dbReference>
<evidence type="ECO:0000256" key="5">
    <source>
        <dbReference type="SAM" id="Phobius"/>
    </source>
</evidence>
<organism evidence="7 8">
    <name type="scientific">Erwinia pyrifoliae</name>
    <dbReference type="NCBI Taxonomy" id="79967"/>
    <lineage>
        <taxon>Bacteria</taxon>
        <taxon>Pseudomonadati</taxon>
        <taxon>Pseudomonadota</taxon>
        <taxon>Gammaproteobacteria</taxon>
        <taxon>Enterobacterales</taxon>
        <taxon>Erwiniaceae</taxon>
        <taxon>Erwinia</taxon>
    </lineage>
</organism>
<dbReference type="GeneID" id="92236861"/>
<dbReference type="Pfam" id="PF04888">
    <property type="entry name" value="SseC"/>
    <property type="match status" value="1"/>
</dbReference>
<keyword evidence="2" id="KW-1043">Host membrane</keyword>
<accession>A0ABY5XD99</accession>
<dbReference type="Gene3D" id="1.20.120.330">
    <property type="entry name" value="Nucleotidyltransferases domain 2"/>
    <property type="match status" value="1"/>
</dbReference>
<evidence type="ECO:0000259" key="6">
    <source>
        <dbReference type="Pfam" id="PF04888"/>
    </source>
</evidence>
<dbReference type="Proteomes" id="UP001058553">
    <property type="component" value="Chromosome"/>
</dbReference>
<dbReference type="InterPro" id="IPR006972">
    <property type="entry name" value="BipB-like_C"/>
</dbReference>
<keyword evidence="3" id="KW-0843">Virulence</keyword>
<evidence type="ECO:0000256" key="2">
    <source>
        <dbReference type="ARBA" id="ARBA00022870"/>
    </source>
</evidence>
<protein>
    <submittedName>
        <fullName evidence="7">Type III secretion system translocon subunit SctE</fullName>
    </submittedName>
</protein>
<evidence type="ECO:0000313" key="8">
    <source>
        <dbReference type="Proteomes" id="UP001058553"/>
    </source>
</evidence>
<gene>
    <name evidence="7" type="primary">sctE</name>
    <name evidence="7" type="ORF">NYP84_09345</name>
</gene>
<comment type="similarity">
    <text evidence="4">Belongs to the SctE/SipB/YopB family.</text>
</comment>
<keyword evidence="5" id="KW-1133">Transmembrane helix</keyword>
<keyword evidence="5" id="KW-0472">Membrane</keyword>
<evidence type="ECO:0000313" key="7">
    <source>
        <dbReference type="EMBL" id="UWS35319.1"/>
    </source>
</evidence>
<evidence type="ECO:0000256" key="4">
    <source>
        <dbReference type="ARBA" id="ARBA00035640"/>
    </source>
</evidence>
<proteinExistence type="inferred from homology"/>
<feature type="transmembrane region" description="Helical" evidence="5">
    <location>
        <begin position="372"/>
        <end position="405"/>
    </location>
</feature>
<feature type="domain" description="Translocator protein BipB-like C-terminal" evidence="6">
    <location>
        <begin position="311"/>
        <end position="625"/>
    </location>
</feature>
<sequence>MNIPVDSSDRILYIPAALEASHEESKKEFSQFHRFANSQNGLHSWTGDVREALKSLQPDQLHEILKKTGRSLSGAGSNLPVDRQDIPKLKVPVGSQNMAYDMDSDLSTKSEAVSYSSTSAEMTALIGRVNQLSVECSLEKMVSKLQAFNATMNGAGKAYSNLAADLEAQGLHWAGNADTLRAAYAHAETLEQMKFDAQSRLDEAHSTLKTLQVKAETQEPQSALLQLQLIAANIEVTAALSAMNGTSKNYENYVIAVLNPAIAAKKLAQERLNSTLGQAKSLIASLSVQQHSIIQNLHHESVKEAKSLTFLIALMSQLISQNSSEHFSALTLLIQKLSEAAAKYAEKQAQEYAIEVRKAEDLQNSMGLASKIFGWVASFLCFAASALTGGATFVLGVALLGVMAVDEGYRGITGYSFIQEGMEPFMEYIVQPLIKFYSDIYTAIAIFVFEDEELAERIGQFMGTIAAILIIIACTLLIGSAVGKIVGSMASKLADKIGEKMLKRIMDLMFMQVLRSFYQGAGSVFNMSALRISQISYYTQMAAAVITLANSIIQTAGSIAAADMLVEAAKARAKLIENSALQEIIQSILNQAEDAFRFNMEAVNKILEDISYVAENQMQAGKYITNKMSHVAG</sequence>
<evidence type="ECO:0000256" key="1">
    <source>
        <dbReference type="ARBA" id="ARBA00004301"/>
    </source>
</evidence>
<evidence type="ECO:0000256" key="3">
    <source>
        <dbReference type="ARBA" id="ARBA00023026"/>
    </source>
</evidence>
<comment type="subcellular location">
    <subcellularLocation>
        <location evidence="1">Host membrane</location>
        <topology evidence="1">Multi-pass membrane protein</topology>
    </subcellularLocation>
</comment>